<organism evidence="1 2">
    <name type="scientific">Alectoria fallacina</name>
    <dbReference type="NCBI Taxonomy" id="1903189"/>
    <lineage>
        <taxon>Eukaryota</taxon>
        <taxon>Fungi</taxon>
        <taxon>Dikarya</taxon>
        <taxon>Ascomycota</taxon>
        <taxon>Pezizomycotina</taxon>
        <taxon>Lecanoromycetes</taxon>
        <taxon>OSLEUM clade</taxon>
        <taxon>Lecanoromycetidae</taxon>
        <taxon>Lecanorales</taxon>
        <taxon>Lecanorineae</taxon>
        <taxon>Parmeliaceae</taxon>
        <taxon>Alectoria</taxon>
    </lineage>
</organism>
<name>A0A8H3FV32_9LECA</name>
<accession>A0A8H3FV32</accession>
<comment type="caution">
    <text evidence="1">The sequence shown here is derived from an EMBL/GenBank/DDBJ whole genome shotgun (WGS) entry which is preliminary data.</text>
</comment>
<dbReference type="Proteomes" id="UP000664203">
    <property type="component" value="Unassembled WGS sequence"/>
</dbReference>
<proteinExistence type="predicted"/>
<dbReference type="OrthoDB" id="5304511at2759"/>
<reference evidence="1" key="1">
    <citation type="submission" date="2021-03" db="EMBL/GenBank/DDBJ databases">
        <authorList>
            <person name="Tagirdzhanova G."/>
        </authorList>
    </citation>
    <scope>NUCLEOTIDE SEQUENCE</scope>
</reference>
<keyword evidence="2" id="KW-1185">Reference proteome</keyword>
<evidence type="ECO:0000313" key="2">
    <source>
        <dbReference type="Proteomes" id="UP000664203"/>
    </source>
</evidence>
<protein>
    <submittedName>
        <fullName evidence="1">Uncharacterized protein</fullName>
    </submittedName>
</protein>
<dbReference type="EMBL" id="CAJPDR010000248">
    <property type="protein sequence ID" value="CAF9928318.1"/>
    <property type="molecule type" value="Genomic_DNA"/>
</dbReference>
<dbReference type="AlphaFoldDB" id="A0A8H3FV32"/>
<evidence type="ECO:0000313" key="1">
    <source>
        <dbReference type="EMBL" id="CAF9928318.1"/>
    </source>
</evidence>
<sequence>MTAKSYDERHTRITEGEKAGRVSVAMRAALDAYERDVSWGSWQWKGMYDEFISERVLTTGWLWASSRGIQNTHFRLRRWGYVFWDQERLDGFGITEENMVSWPHPRRSFGYSYAQT</sequence>
<gene>
    <name evidence="1" type="ORF">ALECFALPRED_004000</name>
</gene>